<name>A0ABT1YS16_9BACL</name>
<keyword evidence="1" id="KW-0479">Metal-binding</keyword>
<comment type="caution">
    <text evidence="3">The sequence shown here is derived from an EMBL/GenBank/DDBJ whole genome shotgun (WGS) entry which is preliminary data.</text>
</comment>
<dbReference type="EMBL" id="JANQBD010000034">
    <property type="protein sequence ID" value="MCR8635964.1"/>
    <property type="molecule type" value="Genomic_DNA"/>
</dbReference>
<keyword evidence="1" id="KW-0862">Zinc</keyword>
<feature type="domain" description="SWIM-type" evidence="2">
    <location>
        <begin position="23"/>
        <end position="56"/>
    </location>
</feature>
<gene>
    <name evidence="3" type="ORF">NV381_32710</name>
</gene>
<keyword evidence="4" id="KW-1185">Reference proteome</keyword>
<evidence type="ECO:0000259" key="2">
    <source>
        <dbReference type="PROSITE" id="PS50966"/>
    </source>
</evidence>
<keyword evidence="1" id="KW-0863">Zinc-finger</keyword>
<dbReference type="InterPro" id="IPR007527">
    <property type="entry name" value="Znf_SWIM"/>
</dbReference>
<evidence type="ECO:0000313" key="3">
    <source>
        <dbReference type="EMBL" id="MCR8635964.1"/>
    </source>
</evidence>
<dbReference type="Proteomes" id="UP001300012">
    <property type="component" value="Unassembled WGS sequence"/>
</dbReference>
<organism evidence="3 4">
    <name type="scientific">Paenibacillus radicis</name>
    <name type="common">ex Xue et al. 2023</name>
    <dbReference type="NCBI Taxonomy" id="2972489"/>
    <lineage>
        <taxon>Bacteria</taxon>
        <taxon>Bacillati</taxon>
        <taxon>Bacillota</taxon>
        <taxon>Bacilli</taxon>
        <taxon>Bacillales</taxon>
        <taxon>Paenibacillaceae</taxon>
        <taxon>Paenibacillus</taxon>
    </lineage>
</organism>
<proteinExistence type="predicted"/>
<dbReference type="PROSITE" id="PS50966">
    <property type="entry name" value="ZF_SWIM"/>
    <property type="match status" value="1"/>
</dbReference>
<evidence type="ECO:0000313" key="4">
    <source>
        <dbReference type="Proteomes" id="UP001300012"/>
    </source>
</evidence>
<protein>
    <submittedName>
        <fullName evidence="3">SWIM zinc finger family protein</fullName>
    </submittedName>
</protein>
<accession>A0ABT1YS16</accession>
<sequence length="532" mass="62625">MVERFHIDSDSTVQAIIYGSNLYKVRLDMKRFSSSECSCPYNGYCKHMAAVIYEAVRQAGLQPIQFLTPDRKLIIDSKPAANNKSADTLEPVQAEMDLGEFQVVTSTSNRGISNPGTPVYAEVAPKAVKRVTFPKESGSVADWHLYFDKKFGNYAIYSSGALDKFFLEVSTKLLVFGEGWSPLTLVLYEIHVLLFTMKRADELQQQMERNYSYHSHTFGQGLRNISKQCYERFIALDSQSITAEVCKLYPNHLRETASFLSVYGSPIHSSMMPWRDTYNLLWWGILRDKNRIRDEKIRLELVLNHPQINPRQQQDISMKLALFDVIEGNDEQAMQRTKKLVNRQPGWYVFFLQALLSNQDWDRLIHWLKWLRPLVQSSGTSHMELYFHYWQEAAKHQELEEEWLGIVCSMLPSSFTYYSGYLLKHQKYRQWIDLQMIFERTPFEIEKESLKLIEAHDKNLLLPLYHFSVERFILQKNRVAYKSAARLLKKLNQYYKQLGELEYWNQYLLHIKKQFSRYRAFQEELQKGKLIQ</sequence>
<reference evidence="3 4" key="1">
    <citation type="submission" date="2022-08" db="EMBL/GenBank/DDBJ databases">
        <title>Paenibacillus endoradicis sp. nov., Paenibacillus radicibacter sp. nov and Paenibacillus pararadicis sp. nov., three cold-adapted plant growth-promoting bacteria isolated from root of Larix gmelinii in Great Khingan.</title>
        <authorList>
            <person name="Xue H."/>
        </authorList>
    </citation>
    <scope>NUCLEOTIDE SEQUENCE [LARGE SCALE GENOMIC DNA]</scope>
    <source>
        <strain evidence="3 4">N5-1-1-5</strain>
    </source>
</reference>
<dbReference type="Pfam" id="PF04434">
    <property type="entry name" value="SWIM"/>
    <property type="match status" value="1"/>
</dbReference>
<evidence type="ECO:0000256" key="1">
    <source>
        <dbReference type="PROSITE-ProRule" id="PRU00325"/>
    </source>
</evidence>